<accession>A0ABP8FFT1</accession>
<dbReference type="Gene3D" id="2.60.120.560">
    <property type="entry name" value="Exo-inulinase, domain 1"/>
    <property type="match status" value="1"/>
</dbReference>
<gene>
    <name evidence="2" type="ORF">GCM10023143_05290</name>
</gene>
<sequence>MRNFILPCMITLIIGIHSRAGYGQIQNTLTPEDKAAGWQLLFNGRDLRGWHSYLENKPGKSWQVQNGAIALNKDAQSTYRDYADLVTDEAFENFDLKVEWKMEPCANSGLMFFVHEDPQYKETYETGPEMQIADLACSPDSRILKCRAGDLYDLIPADTEWVTPGGKWNQYEVKADRGHLQLFQNGHKIIDTHLWDDKWRELIAHSKFAEMPGFSAFHKGHISFQGTENGKLWFRNIKIRKL</sequence>
<dbReference type="EMBL" id="BAABFN010000001">
    <property type="protein sequence ID" value="GAA4302668.1"/>
    <property type="molecule type" value="Genomic_DNA"/>
</dbReference>
<dbReference type="InterPro" id="IPR010496">
    <property type="entry name" value="AL/BT2_dom"/>
</dbReference>
<dbReference type="Pfam" id="PF06439">
    <property type="entry name" value="3keto-disac_hyd"/>
    <property type="match status" value="1"/>
</dbReference>
<evidence type="ECO:0000313" key="2">
    <source>
        <dbReference type="EMBL" id="GAA4302668.1"/>
    </source>
</evidence>
<protein>
    <submittedName>
        <fullName evidence="2">DUF1080 domain-containing protein</fullName>
    </submittedName>
</protein>
<evidence type="ECO:0000313" key="3">
    <source>
        <dbReference type="Proteomes" id="UP001501207"/>
    </source>
</evidence>
<comment type="caution">
    <text evidence="2">The sequence shown here is derived from an EMBL/GenBank/DDBJ whole genome shotgun (WGS) entry which is preliminary data.</text>
</comment>
<evidence type="ECO:0000259" key="1">
    <source>
        <dbReference type="Pfam" id="PF06439"/>
    </source>
</evidence>
<proteinExistence type="predicted"/>
<dbReference type="Proteomes" id="UP001501207">
    <property type="component" value="Unassembled WGS sequence"/>
</dbReference>
<feature type="domain" description="3-keto-alpha-glucoside-1,2-lyase/3-keto-2-hydroxy-glucal hydratase" evidence="1">
    <location>
        <begin position="37"/>
        <end position="240"/>
    </location>
</feature>
<keyword evidence="3" id="KW-1185">Reference proteome</keyword>
<reference evidence="3" key="1">
    <citation type="journal article" date="2019" name="Int. J. Syst. Evol. Microbiol.">
        <title>The Global Catalogue of Microorganisms (GCM) 10K type strain sequencing project: providing services to taxonomists for standard genome sequencing and annotation.</title>
        <authorList>
            <consortium name="The Broad Institute Genomics Platform"/>
            <consortium name="The Broad Institute Genome Sequencing Center for Infectious Disease"/>
            <person name="Wu L."/>
            <person name="Ma J."/>
        </authorList>
    </citation>
    <scope>NUCLEOTIDE SEQUENCE [LARGE SCALE GENOMIC DNA]</scope>
    <source>
        <strain evidence="3">JCM 17664</strain>
    </source>
</reference>
<name>A0ABP8FFT1_9BACT</name>
<organism evidence="2 3">
    <name type="scientific">Compostibacter hankyongensis</name>
    <dbReference type="NCBI Taxonomy" id="1007089"/>
    <lineage>
        <taxon>Bacteria</taxon>
        <taxon>Pseudomonadati</taxon>
        <taxon>Bacteroidota</taxon>
        <taxon>Chitinophagia</taxon>
        <taxon>Chitinophagales</taxon>
        <taxon>Chitinophagaceae</taxon>
        <taxon>Compostibacter</taxon>
    </lineage>
</organism>